<gene>
    <name evidence="1" type="ORF">BT96DRAFT_1008907</name>
</gene>
<name>A0A6A4GE11_9AGAR</name>
<evidence type="ECO:0000313" key="2">
    <source>
        <dbReference type="Proteomes" id="UP000799118"/>
    </source>
</evidence>
<dbReference type="Proteomes" id="UP000799118">
    <property type="component" value="Unassembled WGS sequence"/>
</dbReference>
<proteinExistence type="predicted"/>
<organism evidence="1 2">
    <name type="scientific">Gymnopus androsaceus JB14</name>
    <dbReference type="NCBI Taxonomy" id="1447944"/>
    <lineage>
        <taxon>Eukaryota</taxon>
        <taxon>Fungi</taxon>
        <taxon>Dikarya</taxon>
        <taxon>Basidiomycota</taxon>
        <taxon>Agaricomycotina</taxon>
        <taxon>Agaricomycetes</taxon>
        <taxon>Agaricomycetidae</taxon>
        <taxon>Agaricales</taxon>
        <taxon>Marasmiineae</taxon>
        <taxon>Omphalotaceae</taxon>
        <taxon>Gymnopus</taxon>
    </lineage>
</organism>
<reference evidence="1" key="1">
    <citation type="journal article" date="2019" name="Environ. Microbiol.">
        <title>Fungal ecological strategies reflected in gene transcription - a case study of two litter decomposers.</title>
        <authorList>
            <person name="Barbi F."/>
            <person name="Kohler A."/>
            <person name="Barry K."/>
            <person name="Baskaran P."/>
            <person name="Daum C."/>
            <person name="Fauchery L."/>
            <person name="Ihrmark K."/>
            <person name="Kuo A."/>
            <person name="LaButti K."/>
            <person name="Lipzen A."/>
            <person name="Morin E."/>
            <person name="Grigoriev I.V."/>
            <person name="Henrissat B."/>
            <person name="Lindahl B."/>
            <person name="Martin F."/>
        </authorList>
    </citation>
    <scope>NUCLEOTIDE SEQUENCE</scope>
    <source>
        <strain evidence="1">JB14</strain>
    </source>
</reference>
<dbReference type="EMBL" id="ML770369">
    <property type="protein sequence ID" value="KAE9383668.1"/>
    <property type="molecule type" value="Genomic_DNA"/>
</dbReference>
<protein>
    <submittedName>
        <fullName evidence="1">Uncharacterized protein</fullName>
    </submittedName>
</protein>
<keyword evidence="2" id="KW-1185">Reference proteome</keyword>
<evidence type="ECO:0000313" key="1">
    <source>
        <dbReference type="EMBL" id="KAE9383668.1"/>
    </source>
</evidence>
<dbReference type="AlphaFoldDB" id="A0A6A4GE11"/>
<accession>A0A6A4GE11</accession>
<sequence length="367" mass="39776">MRHKSESFERICDWFSSGNNISSLQSISEESLLFTTVLNGPWIVLNRSSKSTSSGSLSSGCSSLIAAAAENVGLAPRNKVIHDADVTLVESRSKGSNRALAGQENDKTMAVIEVEGLVGKDSEENLKVASAPVDDGPSPLKKSRLPIFRIPSCLLQMSRMMGSSSKKSLSSFWSRSSSNTISTMASRDNNRPRSVKHLLEDLDSQISKLVMGSPSEAQISQLELQKDAKLVEISACKNILSPVHRVPVEIPGEILKLACHPKDKIIDLTCRLSGVCVARRKAAHAAPRLWFILCIDPVKHQKFLCKEVGRIERVGRSSGSSFGCISGQLISGRFDSQHQARSPGNPRVRSAVQQQTSIIAFNGASVP</sequence>